<dbReference type="RefSeq" id="WP_184969409.1">
    <property type="nucleotide sequence ID" value="NZ_JACHIN010000011.1"/>
</dbReference>
<sequence>MTKILLAAGTLAWATSLPILSETWKEKSSGAQVARVTESFNLDDPSEPVASGIPGVTTDWQVVPVGVFGTAVGLVLALLFLLRFAGDPDLRTWGRAAGGLAAHARTPREADTRPPVHFRGADIGSLLCPGVS</sequence>
<evidence type="ECO:0000256" key="1">
    <source>
        <dbReference type="SAM" id="Phobius"/>
    </source>
</evidence>
<name>A0A7W8A8X7_9ACTN</name>
<evidence type="ECO:0000313" key="2">
    <source>
        <dbReference type="EMBL" id="MBB5081787.1"/>
    </source>
</evidence>
<keyword evidence="1" id="KW-0472">Membrane</keyword>
<comment type="caution">
    <text evidence="2">The sequence shown here is derived from an EMBL/GenBank/DDBJ whole genome shotgun (WGS) entry which is preliminary data.</text>
</comment>
<dbReference type="EMBL" id="JACHIN010000011">
    <property type="protein sequence ID" value="MBB5081787.1"/>
    <property type="molecule type" value="Genomic_DNA"/>
</dbReference>
<keyword evidence="1" id="KW-1133">Transmembrane helix</keyword>
<organism evidence="2 3">
    <name type="scientific">Nonomuraea endophytica</name>
    <dbReference type="NCBI Taxonomy" id="714136"/>
    <lineage>
        <taxon>Bacteria</taxon>
        <taxon>Bacillati</taxon>
        <taxon>Actinomycetota</taxon>
        <taxon>Actinomycetes</taxon>
        <taxon>Streptosporangiales</taxon>
        <taxon>Streptosporangiaceae</taxon>
        <taxon>Nonomuraea</taxon>
    </lineage>
</organism>
<protein>
    <submittedName>
        <fullName evidence="2">Uncharacterized protein</fullName>
    </submittedName>
</protein>
<dbReference type="Proteomes" id="UP000568380">
    <property type="component" value="Unassembled WGS sequence"/>
</dbReference>
<gene>
    <name evidence="2" type="ORF">HNR40_007282</name>
</gene>
<evidence type="ECO:0000313" key="3">
    <source>
        <dbReference type="Proteomes" id="UP000568380"/>
    </source>
</evidence>
<feature type="transmembrane region" description="Helical" evidence="1">
    <location>
        <begin position="62"/>
        <end position="82"/>
    </location>
</feature>
<accession>A0A7W8A8X7</accession>
<dbReference type="AlphaFoldDB" id="A0A7W8A8X7"/>
<proteinExistence type="predicted"/>
<reference evidence="2 3" key="1">
    <citation type="submission" date="2020-08" db="EMBL/GenBank/DDBJ databases">
        <title>Genomic Encyclopedia of Type Strains, Phase IV (KMG-IV): sequencing the most valuable type-strain genomes for metagenomic binning, comparative biology and taxonomic classification.</title>
        <authorList>
            <person name="Goeker M."/>
        </authorList>
    </citation>
    <scope>NUCLEOTIDE SEQUENCE [LARGE SCALE GENOMIC DNA]</scope>
    <source>
        <strain evidence="2 3">DSM 45385</strain>
    </source>
</reference>
<keyword evidence="1" id="KW-0812">Transmembrane</keyword>
<keyword evidence="3" id="KW-1185">Reference proteome</keyword>